<evidence type="ECO:0000259" key="2">
    <source>
        <dbReference type="Pfam" id="PF14372"/>
    </source>
</evidence>
<sequence>MSTPISMEGENMEPVNTNNGRLDDHLHSYVGSQPANEDNTHNDDNEIDEEVEKWTNENQENDIEEADDIIGKNKRKKKDPKFGMSLRKKGECVHCKKQILIGVTSATTQFKRHLDRCAARIRALKKQKILHFQPTDTENSFSQSNQDGGMLTTFKYDLQKVREMIAHYILINEKPFSIVEGFGFNLILKSMSPFFMTKKIKNKFDKYWGECNLLMAFGAVMDPRMKFVVIEFAYPMIYPGDESMRNMLHVRSLLYEMYEEYVTSFEAEMDGDSGIAGGSSRITNNSLQSVDHLTNSKKYSGWHDFTSYVSSKTSTRPLKRKKRMKRWRLSYQLHEKI</sequence>
<dbReference type="InterPro" id="IPR012337">
    <property type="entry name" value="RNaseH-like_sf"/>
</dbReference>
<gene>
    <name evidence="3" type="ORF">M5K25_022359</name>
</gene>
<dbReference type="AlphaFoldDB" id="A0ABD0U628"/>
<dbReference type="Pfam" id="PF14372">
    <property type="entry name" value="hAT-like_RNase-H"/>
    <property type="match status" value="1"/>
</dbReference>
<dbReference type="PANTHER" id="PTHR23272:SF183">
    <property type="entry name" value="ZINC FINGER BED DOMAIN-CONTAINING PROTEIN RICESLEEPER 1-LIKE"/>
    <property type="match status" value="1"/>
</dbReference>
<proteinExistence type="predicted"/>
<dbReference type="PANTHER" id="PTHR23272">
    <property type="entry name" value="BED FINGER-RELATED"/>
    <property type="match status" value="1"/>
</dbReference>
<keyword evidence="4" id="KW-1185">Reference proteome</keyword>
<accession>A0ABD0U628</accession>
<dbReference type="InterPro" id="IPR025525">
    <property type="entry name" value="hAT-like_transposase_RNase-H"/>
</dbReference>
<name>A0ABD0U628_DENTH</name>
<evidence type="ECO:0000313" key="3">
    <source>
        <dbReference type="EMBL" id="KAL0907906.1"/>
    </source>
</evidence>
<dbReference type="Proteomes" id="UP001552299">
    <property type="component" value="Unassembled WGS sequence"/>
</dbReference>
<organism evidence="3 4">
    <name type="scientific">Dendrobium thyrsiflorum</name>
    <name type="common">Pinecone-like raceme dendrobium</name>
    <name type="synonym">Orchid</name>
    <dbReference type="NCBI Taxonomy" id="117978"/>
    <lineage>
        <taxon>Eukaryota</taxon>
        <taxon>Viridiplantae</taxon>
        <taxon>Streptophyta</taxon>
        <taxon>Embryophyta</taxon>
        <taxon>Tracheophyta</taxon>
        <taxon>Spermatophyta</taxon>
        <taxon>Magnoliopsida</taxon>
        <taxon>Liliopsida</taxon>
        <taxon>Asparagales</taxon>
        <taxon>Orchidaceae</taxon>
        <taxon>Epidendroideae</taxon>
        <taxon>Malaxideae</taxon>
        <taxon>Dendrobiinae</taxon>
        <taxon>Dendrobium</taxon>
    </lineage>
</organism>
<feature type="compositionally biased region" description="Acidic residues" evidence="1">
    <location>
        <begin position="59"/>
        <end position="68"/>
    </location>
</feature>
<feature type="domain" description="hAT-like transposase RNase-H fold" evidence="2">
    <location>
        <begin position="196"/>
        <end position="261"/>
    </location>
</feature>
<reference evidence="3 4" key="1">
    <citation type="journal article" date="2024" name="Plant Biotechnol. J.">
        <title>Dendrobium thyrsiflorum genome and its molecular insights into genes involved in important horticultural traits.</title>
        <authorList>
            <person name="Chen B."/>
            <person name="Wang J.Y."/>
            <person name="Zheng P.J."/>
            <person name="Li K.L."/>
            <person name="Liang Y.M."/>
            <person name="Chen X.F."/>
            <person name="Zhang C."/>
            <person name="Zhao X."/>
            <person name="He X."/>
            <person name="Zhang G.Q."/>
            <person name="Liu Z.J."/>
            <person name="Xu Q."/>
        </authorList>
    </citation>
    <scope>NUCLEOTIDE SEQUENCE [LARGE SCALE GENOMIC DNA]</scope>
    <source>
        <strain evidence="3">GZMU011</strain>
    </source>
</reference>
<dbReference type="EMBL" id="JANQDX010000017">
    <property type="protein sequence ID" value="KAL0907906.1"/>
    <property type="molecule type" value="Genomic_DNA"/>
</dbReference>
<evidence type="ECO:0000313" key="4">
    <source>
        <dbReference type="Proteomes" id="UP001552299"/>
    </source>
</evidence>
<evidence type="ECO:0000256" key="1">
    <source>
        <dbReference type="SAM" id="MobiDB-lite"/>
    </source>
</evidence>
<feature type="region of interest" description="Disordered" evidence="1">
    <location>
        <begin position="1"/>
        <end position="82"/>
    </location>
</feature>
<comment type="caution">
    <text evidence="3">The sequence shown here is derived from an EMBL/GenBank/DDBJ whole genome shotgun (WGS) entry which is preliminary data.</text>
</comment>
<protein>
    <recommendedName>
        <fullName evidence="2">hAT-like transposase RNase-H fold domain-containing protein</fullName>
    </recommendedName>
</protein>
<dbReference type="SUPFAM" id="SSF53098">
    <property type="entry name" value="Ribonuclease H-like"/>
    <property type="match status" value="1"/>
</dbReference>